<comment type="caution">
    <text evidence="1">The sequence shown here is derived from an EMBL/GenBank/DDBJ whole genome shotgun (WGS) entry which is preliminary data.</text>
</comment>
<evidence type="ECO:0000313" key="1">
    <source>
        <dbReference type="EMBL" id="RCK78604.1"/>
    </source>
</evidence>
<accession>A0A367ZKE8</accession>
<proteinExistence type="predicted"/>
<dbReference type="Proteomes" id="UP000252355">
    <property type="component" value="Unassembled WGS sequence"/>
</dbReference>
<dbReference type="AlphaFoldDB" id="A0A367ZKE8"/>
<gene>
    <name evidence="1" type="ORF">OZSIB_1326</name>
</gene>
<dbReference type="EMBL" id="QOQW01000021">
    <property type="protein sequence ID" value="RCK78604.1"/>
    <property type="molecule type" value="Genomic_DNA"/>
</dbReference>
<evidence type="ECO:0000313" key="2">
    <source>
        <dbReference type="Proteomes" id="UP000252355"/>
    </source>
</evidence>
<protein>
    <submittedName>
        <fullName evidence="1">Uncharacterized protein</fullName>
    </submittedName>
</protein>
<reference evidence="1 2" key="1">
    <citation type="submission" date="2018-05" db="EMBL/GenBank/DDBJ databases">
        <title>A metagenomic window into the 2 km-deep terrestrial subsurface aquifer revealed taxonomically and functionally diverse microbial community comprising novel uncultured bacterial lineages.</title>
        <authorList>
            <person name="Kadnikov V.V."/>
            <person name="Mardanov A.V."/>
            <person name="Beletsky A.V."/>
            <person name="Banks D."/>
            <person name="Pimenov N.V."/>
            <person name="Frank Y.A."/>
            <person name="Karnachuk O.V."/>
            <person name="Ravin N.V."/>
        </authorList>
    </citation>
    <scope>NUCLEOTIDE SEQUENCE [LARGE SCALE GENOMIC DNA]</scope>
    <source>
        <strain evidence="1">BY5</strain>
    </source>
</reference>
<sequence length="48" mass="5570">MSAQELMALYRIKAPSCPCCKRIVSRYEKTLRLSPEDRRHLEGCLMQG</sequence>
<name>A0A367ZKE8_9BACT</name>
<organism evidence="1 2">
    <name type="scientific">Candidatus Ozemobacter sibiricus</name>
    <dbReference type="NCBI Taxonomy" id="2268124"/>
    <lineage>
        <taxon>Bacteria</taxon>
        <taxon>Candidatus Ozemobacteria</taxon>
        <taxon>Candidatus Ozemobacterales</taxon>
        <taxon>Candidatus Ozemobacteraceae</taxon>
        <taxon>Candidatus Ozemobacter</taxon>
    </lineage>
</organism>